<evidence type="ECO:0000256" key="2">
    <source>
        <dbReference type="SAM" id="Phobius"/>
    </source>
</evidence>
<evidence type="ECO:0000313" key="3">
    <source>
        <dbReference type="EMBL" id="GGM50248.1"/>
    </source>
</evidence>
<dbReference type="EMBL" id="BMMK01000008">
    <property type="protein sequence ID" value="GGM50248.1"/>
    <property type="molecule type" value="Genomic_DNA"/>
</dbReference>
<feature type="compositionally biased region" description="Low complexity" evidence="1">
    <location>
        <begin position="71"/>
        <end position="88"/>
    </location>
</feature>
<feature type="transmembrane region" description="Helical" evidence="2">
    <location>
        <begin position="33"/>
        <end position="51"/>
    </location>
</feature>
<dbReference type="Proteomes" id="UP000637578">
    <property type="component" value="Unassembled WGS sequence"/>
</dbReference>
<protein>
    <recommendedName>
        <fullName evidence="5">DNA-binding transcriptional regulator of glucitol operon</fullName>
    </recommendedName>
</protein>
<dbReference type="AlphaFoldDB" id="A0A8J3FUF8"/>
<keyword evidence="2" id="KW-0472">Membrane</keyword>
<name>A0A8J3FUF8_9PSEU</name>
<keyword evidence="2" id="KW-0812">Transmembrane</keyword>
<keyword evidence="2" id="KW-1133">Transmembrane helix</keyword>
<keyword evidence="4" id="KW-1185">Reference proteome</keyword>
<sequence length="127" mass="14158">MHALLVVAVVTCLALGWWQWERARSAGGTLQNYGYALQWPTFAAFFVFMWVRLMRLELRQLDGEEPDGAEPATGSAPTVSAASAGGAVRVRRPARPAPPRDEEPDDELAAYNRYLAELNARAEREQR</sequence>
<proteinExistence type="predicted"/>
<accession>A0A8J3FUF8</accession>
<evidence type="ECO:0000256" key="1">
    <source>
        <dbReference type="SAM" id="MobiDB-lite"/>
    </source>
</evidence>
<evidence type="ECO:0000313" key="4">
    <source>
        <dbReference type="Proteomes" id="UP000637578"/>
    </source>
</evidence>
<comment type="caution">
    <text evidence="3">The sequence shown here is derived from an EMBL/GenBank/DDBJ whole genome shotgun (WGS) entry which is preliminary data.</text>
</comment>
<reference evidence="3" key="1">
    <citation type="journal article" date="2014" name="Int. J. Syst. Evol. Microbiol.">
        <title>Complete genome sequence of Corynebacterium casei LMG S-19264T (=DSM 44701T), isolated from a smear-ripened cheese.</title>
        <authorList>
            <consortium name="US DOE Joint Genome Institute (JGI-PGF)"/>
            <person name="Walter F."/>
            <person name="Albersmeier A."/>
            <person name="Kalinowski J."/>
            <person name="Ruckert C."/>
        </authorList>
    </citation>
    <scope>NUCLEOTIDE SEQUENCE</scope>
    <source>
        <strain evidence="3">CGMCC 4.5737</strain>
    </source>
</reference>
<organism evidence="3 4">
    <name type="scientific">Longimycelium tulufanense</name>
    <dbReference type="NCBI Taxonomy" id="907463"/>
    <lineage>
        <taxon>Bacteria</taxon>
        <taxon>Bacillati</taxon>
        <taxon>Actinomycetota</taxon>
        <taxon>Actinomycetes</taxon>
        <taxon>Pseudonocardiales</taxon>
        <taxon>Pseudonocardiaceae</taxon>
        <taxon>Longimycelium</taxon>
    </lineage>
</organism>
<gene>
    <name evidence="3" type="ORF">GCM10012275_21380</name>
</gene>
<reference evidence="3" key="2">
    <citation type="submission" date="2020-09" db="EMBL/GenBank/DDBJ databases">
        <authorList>
            <person name="Sun Q."/>
            <person name="Zhou Y."/>
        </authorList>
    </citation>
    <scope>NUCLEOTIDE SEQUENCE</scope>
    <source>
        <strain evidence="3">CGMCC 4.5737</strain>
    </source>
</reference>
<evidence type="ECO:0008006" key="5">
    <source>
        <dbReference type="Google" id="ProtNLM"/>
    </source>
</evidence>
<feature type="region of interest" description="Disordered" evidence="1">
    <location>
        <begin position="64"/>
        <end position="107"/>
    </location>
</feature>